<dbReference type="PANTHER" id="PTHR14890">
    <property type="entry name" value="FANCONI ANEMIA CORE COMPLEX-ASSOCIATED PROTEIN 100"/>
    <property type="match status" value="1"/>
</dbReference>
<reference evidence="1" key="1">
    <citation type="submission" date="2025-08" db="UniProtKB">
        <authorList>
            <consortium name="Ensembl"/>
        </authorList>
    </citation>
    <scope>IDENTIFICATION</scope>
</reference>
<dbReference type="AlphaFoldDB" id="A0A8C1C1T6"/>
<dbReference type="Ensembl" id="ENSCCRT00000045392.2">
    <property type="protein sequence ID" value="ENSCCRP00000041873.2"/>
    <property type="gene ID" value="ENSCCRG00000022334.2"/>
</dbReference>
<dbReference type="PANTHER" id="PTHR14890:SF1">
    <property type="entry name" value="FANCONI ANEMIA CORE COMPLEX-ASSOCIATED PROTEIN 100"/>
    <property type="match status" value="1"/>
</dbReference>
<dbReference type="InterPro" id="IPR036322">
    <property type="entry name" value="WD40_repeat_dom_sf"/>
</dbReference>
<dbReference type="InterPro" id="IPR029251">
    <property type="entry name" value="Faap100"/>
</dbReference>
<organism evidence="1 2">
    <name type="scientific">Cyprinus carpio carpio</name>
    <dbReference type="NCBI Taxonomy" id="630221"/>
    <lineage>
        <taxon>Eukaryota</taxon>
        <taxon>Metazoa</taxon>
        <taxon>Chordata</taxon>
        <taxon>Craniata</taxon>
        <taxon>Vertebrata</taxon>
        <taxon>Euteleostomi</taxon>
        <taxon>Actinopterygii</taxon>
        <taxon>Neopterygii</taxon>
        <taxon>Teleostei</taxon>
        <taxon>Ostariophysi</taxon>
        <taxon>Cypriniformes</taxon>
        <taxon>Cyprinidae</taxon>
        <taxon>Cyprininae</taxon>
        <taxon>Cyprinus</taxon>
    </lineage>
</organism>
<dbReference type="GO" id="GO:0005654">
    <property type="term" value="C:nucleoplasm"/>
    <property type="evidence" value="ECO:0007669"/>
    <property type="project" value="TreeGrafter"/>
</dbReference>
<keyword evidence="2" id="KW-1185">Reference proteome</keyword>
<dbReference type="GeneTree" id="ENSGT00390000016682"/>
<sequence length="874" mass="95403">MDAVRCSVEYLSEFSDCQSHSVRVIQDGVNLLLTRGDREVLIFNVLERRVTTVMLFEASMIHLALSDDKHRLYALCANGGLYCTPLPPQLSSSSVQVNKSPDSVLFTVPDDSIVLKNASLQAFTIAEKILVTLSLHKSVWSFDLYEEPGSRPLHKLACFQVVTLNTCCLNLTDKEKSVSSPPVLTCIYPEGPTSVSTDLHPHLEPHLFRLLFGVDASLVNSPVILCGLPDGRICCFTLLVPTLAGPTGEQRSPVRVLQSLEQPVVFIGTCVSGEHGPQCLVAVGQRGKLLIVRSKQASLEGKKADYSFNEHSVRGPVLCACVDDKRLYYSSLSDLHALQLTTTSSSEATETESQLQTLTSDSLGVCRVVALAGPYTNPTGSVQLLAVSLSGRLLRVNLPQGSEKGNVPRLPSSLAGQKVKDLLASIANIWERAESLKHKLQKKNDSLKHLNQVIHVYSLLLDNHGNEKACNMGTKHPISCCGVARWSSLLQRDSLTLTCVLENSSGCTLEHGWTLCIQVHPLSKGPNMEGSSRTYSFPFMKLDSGQKLDVTVPLESTGRLSLPVKVYCSLVFSLSALFSPEASSPGVSQLLTETGSISAPLSTLTVDWLDALRLDGSFSHGNIRHDTVTDGIQAFLRSRGVLTKDSDTTTKSAPITVMVRVSSELLKTKLHLSATSSGERCMSVLNWLVSPEARGQMSVQSPVVCVYSPDGCSVKLLVKEVTLGDFCSDGPLEVLEIRVESSSVAAVCGLHHAILRRLQVLLRDSAVKCGHTKQLKAQSLFEAVRHVEVDLIPISLSVYYTFTLISVDLHVTDSFAYITCNNIIFFFFYCQSLYKELQDAQNQAALGGTMKTNKNSEILFRIFLQLRANPLVIL</sequence>
<name>A0A8C1C1T6_CYPCA</name>
<dbReference type="Pfam" id="PF15146">
    <property type="entry name" value="FANCAA"/>
    <property type="match status" value="2"/>
</dbReference>
<dbReference type="SUPFAM" id="SSF50978">
    <property type="entry name" value="WD40 repeat-like"/>
    <property type="match status" value="1"/>
</dbReference>
<dbReference type="GO" id="GO:0036297">
    <property type="term" value="P:interstrand cross-link repair"/>
    <property type="evidence" value="ECO:0007669"/>
    <property type="project" value="InterPro"/>
</dbReference>
<dbReference type="Proteomes" id="UP001108240">
    <property type="component" value="Unplaced"/>
</dbReference>
<proteinExistence type="predicted"/>
<protein>
    <submittedName>
        <fullName evidence="1">FA core complex associated protein 100</fullName>
    </submittedName>
</protein>
<reference evidence="1" key="2">
    <citation type="submission" date="2025-09" db="UniProtKB">
        <authorList>
            <consortium name="Ensembl"/>
        </authorList>
    </citation>
    <scope>IDENTIFICATION</scope>
</reference>
<accession>A0A8C1C1T6</accession>
<evidence type="ECO:0000313" key="1">
    <source>
        <dbReference type="Ensembl" id="ENSCCRP00000041873.2"/>
    </source>
</evidence>
<dbReference type="OMA" id="MLNSPMI"/>
<evidence type="ECO:0000313" key="2">
    <source>
        <dbReference type="Proteomes" id="UP001108240"/>
    </source>
</evidence>
<dbReference type="GO" id="GO:0043240">
    <property type="term" value="C:Fanconi anaemia nuclear complex"/>
    <property type="evidence" value="ECO:0007669"/>
    <property type="project" value="InterPro"/>
</dbReference>